<proteinExistence type="predicted"/>
<keyword evidence="2" id="KW-1185">Reference proteome</keyword>
<name>A0ABT6Q9Z6_9PROT</name>
<accession>A0ABT6Q9Z6</accession>
<reference evidence="1" key="1">
    <citation type="submission" date="2023-05" db="EMBL/GenBank/DDBJ databases">
        <title>Whole genome sequence of Commensalibacter sp.</title>
        <authorList>
            <person name="Charoenyingcharoen P."/>
            <person name="Yukphan P."/>
        </authorList>
    </citation>
    <scope>NUCLEOTIDE SEQUENCE</scope>
    <source>
        <strain evidence="1">TBRC 10068</strain>
    </source>
</reference>
<dbReference type="Proteomes" id="UP001431775">
    <property type="component" value="Unassembled WGS sequence"/>
</dbReference>
<protein>
    <submittedName>
        <fullName evidence="1">Uncharacterized protein</fullName>
    </submittedName>
</protein>
<gene>
    <name evidence="1" type="ORF">QJV33_10665</name>
</gene>
<dbReference type="EMBL" id="JASBAN010000001">
    <property type="protein sequence ID" value="MDI2113732.1"/>
    <property type="molecule type" value="Genomic_DNA"/>
</dbReference>
<dbReference type="RefSeq" id="WP_281463311.1">
    <property type="nucleotide sequence ID" value="NZ_JASBAN010000001.1"/>
</dbReference>
<organism evidence="1 2">
    <name type="scientific">Commensalibacter nepenthis</name>
    <dbReference type="NCBI Taxonomy" id="3043872"/>
    <lineage>
        <taxon>Bacteria</taxon>
        <taxon>Pseudomonadati</taxon>
        <taxon>Pseudomonadota</taxon>
        <taxon>Alphaproteobacteria</taxon>
        <taxon>Acetobacterales</taxon>
        <taxon>Acetobacteraceae</taxon>
    </lineage>
</organism>
<comment type="caution">
    <text evidence="1">The sequence shown here is derived from an EMBL/GenBank/DDBJ whole genome shotgun (WGS) entry which is preliminary data.</text>
</comment>
<evidence type="ECO:0000313" key="1">
    <source>
        <dbReference type="EMBL" id="MDI2113732.1"/>
    </source>
</evidence>
<evidence type="ECO:0000313" key="2">
    <source>
        <dbReference type="Proteomes" id="UP001431775"/>
    </source>
</evidence>
<sequence>MELIELKDEQTIIALSQEELRIILAAVGEIYEGVCVDAREFEIIHGTDKREVLQLTEDIIMIYKQLSNKNDIWR</sequence>